<dbReference type="Gene3D" id="1.10.189.10">
    <property type="entry name" value="Pyruvate Phosphate Dikinase, domain 2"/>
    <property type="match status" value="1"/>
</dbReference>
<keyword evidence="2" id="KW-0808">Transferase</keyword>
<dbReference type="InterPro" id="IPR000121">
    <property type="entry name" value="PEP_util_C"/>
</dbReference>
<reference evidence="2 3" key="1">
    <citation type="submission" date="2020-01" db="EMBL/GenBank/DDBJ databases">
        <title>Genome sequence of Arachis hypogaea, cultivar Shitouqi.</title>
        <authorList>
            <person name="Zhuang W."/>
            <person name="Chen H."/>
            <person name="Varshney R."/>
            <person name="Wang D."/>
            <person name="Ming R."/>
        </authorList>
    </citation>
    <scope>NUCLEOTIDE SEQUENCE [LARGE SCALE GENOMIC DNA]</scope>
    <source>
        <tissue evidence="2">Young leaf</tissue>
    </source>
</reference>
<dbReference type="AlphaFoldDB" id="A0A6B9VEI8"/>
<name>A0A6B9VEI8_ARAHY</name>
<protein>
    <submittedName>
        <fullName evidence="2">Pyruvate, phosphate dikinase</fullName>
    </submittedName>
</protein>
<dbReference type="PANTHER" id="PTHR22931:SF9">
    <property type="entry name" value="PYRUVATE, PHOSPHATE DIKINASE 1, CHLOROPLASTIC"/>
    <property type="match status" value="1"/>
</dbReference>
<dbReference type="GO" id="GO:0050242">
    <property type="term" value="F:pyruvate, phosphate dikinase activity"/>
    <property type="evidence" value="ECO:0007669"/>
    <property type="project" value="InterPro"/>
</dbReference>
<feature type="domain" description="PEP-utilising enzyme C-terminal" evidence="1">
    <location>
        <begin position="42"/>
        <end position="246"/>
    </location>
</feature>
<sequence length="249" mass="27652">MMQVVVVGYKVLRKGEWISLNGSTGEVILGQQLLSLLTLCDDLATFMSWADEIRHLKTMANVDTLADALTARQNGAHGIGPCRTKHMISDFEGIFRAMDGLLVTIRLLDPPLYELILEGELHHIVRELTSETGINEEEIFSRIEKLSEVNPMLGYRGCRLGISSYLELTEMQVRAIFEAVISMSNHDIKGLPEIMVPLVGTPQELKHQVSLIRNVAVKVFSETGSSLSYKVGTMIEVPRATLIANEDCI</sequence>
<dbReference type="EMBL" id="CP031001">
    <property type="protein sequence ID" value="QHN79094.1"/>
    <property type="molecule type" value="Genomic_DNA"/>
</dbReference>
<dbReference type="GO" id="GO:0016301">
    <property type="term" value="F:kinase activity"/>
    <property type="evidence" value="ECO:0007669"/>
    <property type="project" value="UniProtKB-KW"/>
</dbReference>
<dbReference type="SUPFAM" id="SSF51621">
    <property type="entry name" value="Phosphoenolpyruvate/pyruvate domain"/>
    <property type="match status" value="1"/>
</dbReference>
<dbReference type="InterPro" id="IPR015813">
    <property type="entry name" value="Pyrv/PenolPyrv_kinase-like_dom"/>
</dbReference>
<dbReference type="Pfam" id="PF02896">
    <property type="entry name" value="PEP-utilizers_C"/>
    <property type="match status" value="1"/>
</dbReference>
<keyword evidence="2" id="KW-0418">Kinase</keyword>
<dbReference type="Gene3D" id="3.20.20.60">
    <property type="entry name" value="Phosphoenolpyruvate-binding domains"/>
    <property type="match status" value="1"/>
</dbReference>
<dbReference type="InterPro" id="IPR010121">
    <property type="entry name" value="Pyruvate_phosphate_dikinase"/>
</dbReference>
<proteinExistence type="predicted"/>
<dbReference type="Gene3D" id="3.50.30.10">
    <property type="entry name" value="Phosphohistidine domain"/>
    <property type="match status" value="1"/>
</dbReference>
<dbReference type="InterPro" id="IPR040442">
    <property type="entry name" value="Pyrv_kinase-like_dom_sf"/>
</dbReference>
<evidence type="ECO:0000313" key="3">
    <source>
        <dbReference type="Proteomes" id="UP000464620"/>
    </source>
</evidence>
<evidence type="ECO:0000259" key="1">
    <source>
        <dbReference type="Pfam" id="PF02896"/>
    </source>
</evidence>
<evidence type="ECO:0000313" key="2">
    <source>
        <dbReference type="EMBL" id="QHN79094.1"/>
    </source>
</evidence>
<gene>
    <name evidence="2" type="ORF">DS421_19g667140</name>
</gene>
<keyword evidence="2" id="KW-0670">Pyruvate</keyword>
<dbReference type="Proteomes" id="UP000464620">
    <property type="component" value="Chromosome B09"/>
</dbReference>
<organism evidence="2 3">
    <name type="scientific">Arachis hypogaea</name>
    <name type="common">Peanut</name>
    <dbReference type="NCBI Taxonomy" id="3818"/>
    <lineage>
        <taxon>Eukaryota</taxon>
        <taxon>Viridiplantae</taxon>
        <taxon>Streptophyta</taxon>
        <taxon>Embryophyta</taxon>
        <taxon>Tracheophyta</taxon>
        <taxon>Spermatophyta</taxon>
        <taxon>Magnoliopsida</taxon>
        <taxon>eudicotyledons</taxon>
        <taxon>Gunneridae</taxon>
        <taxon>Pentapetalae</taxon>
        <taxon>rosids</taxon>
        <taxon>fabids</taxon>
        <taxon>Fabales</taxon>
        <taxon>Fabaceae</taxon>
        <taxon>Papilionoideae</taxon>
        <taxon>50 kb inversion clade</taxon>
        <taxon>dalbergioids sensu lato</taxon>
        <taxon>Dalbergieae</taxon>
        <taxon>Pterocarpus clade</taxon>
        <taxon>Arachis</taxon>
    </lineage>
</organism>
<dbReference type="PANTHER" id="PTHR22931">
    <property type="entry name" value="PHOSPHOENOLPYRUVATE DIKINASE-RELATED"/>
    <property type="match status" value="1"/>
</dbReference>
<accession>A0A6B9VEI8</accession>